<dbReference type="InterPro" id="IPR001091">
    <property type="entry name" value="RM_Methyltransferase"/>
</dbReference>
<dbReference type="GO" id="GO:0003677">
    <property type="term" value="F:DNA binding"/>
    <property type="evidence" value="ECO:0007669"/>
    <property type="project" value="UniProtKB-KW"/>
</dbReference>
<protein>
    <recommendedName>
        <fullName evidence="8">Methyltransferase</fullName>
        <ecNumber evidence="8">2.1.1.-</ecNumber>
    </recommendedName>
</protein>
<feature type="domain" description="DNA methylase N-4/N-6" evidence="9">
    <location>
        <begin position="23"/>
        <end position="248"/>
    </location>
</feature>
<dbReference type="OrthoDB" id="1273118at2"/>
<accession>A0A1I2BVM6</accession>
<evidence type="ECO:0000313" key="11">
    <source>
        <dbReference type="Proteomes" id="UP000199513"/>
    </source>
</evidence>
<dbReference type="PANTHER" id="PTHR13370">
    <property type="entry name" value="RNA METHYLASE-RELATED"/>
    <property type="match status" value="1"/>
</dbReference>
<evidence type="ECO:0000256" key="1">
    <source>
        <dbReference type="ARBA" id="ARBA00010203"/>
    </source>
</evidence>
<dbReference type="InterPro" id="IPR002941">
    <property type="entry name" value="DNA_methylase_N4/N6"/>
</dbReference>
<evidence type="ECO:0000256" key="4">
    <source>
        <dbReference type="ARBA" id="ARBA00022691"/>
    </source>
</evidence>
<evidence type="ECO:0000256" key="5">
    <source>
        <dbReference type="ARBA" id="ARBA00022747"/>
    </source>
</evidence>
<dbReference type="Proteomes" id="UP000199513">
    <property type="component" value="Unassembled WGS sequence"/>
</dbReference>
<dbReference type="Pfam" id="PF01555">
    <property type="entry name" value="N6_N4_Mtase"/>
    <property type="match status" value="1"/>
</dbReference>
<organism evidence="10 11">
    <name type="scientific">Thermoflexibacter ruber</name>
    <dbReference type="NCBI Taxonomy" id="1003"/>
    <lineage>
        <taxon>Bacteria</taxon>
        <taxon>Pseudomonadati</taxon>
        <taxon>Bacteroidota</taxon>
        <taxon>Cytophagia</taxon>
        <taxon>Cytophagales</taxon>
        <taxon>Thermoflexibacteraceae</taxon>
        <taxon>Thermoflexibacter</taxon>
    </lineage>
</organism>
<proteinExistence type="inferred from homology"/>
<dbReference type="PRINTS" id="PR00508">
    <property type="entry name" value="S21N4MTFRASE"/>
</dbReference>
<keyword evidence="2 10" id="KW-0489">Methyltransferase</keyword>
<evidence type="ECO:0000256" key="3">
    <source>
        <dbReference type="ARBA" id="ARBA00022679"/>
    </source>
</evidence>
<dbReference type="InterPro" id="IPR029063">
    <property type="entry name" value="SAM-dependent_MTases_sf"/>
</dbReference>
<dbReference type="AlphaFoldDB" id="A0A1I2BVM6"/>
<dbReference type="PANTHER" id="PTHR13370:SF3">
    <property type="entry name" value="TRNA (GUANINE(10)-N2)-METHYLTRANSFERASE HOMOLOG"/>
    <property type="match status" value="1"/>
</dbReference>
<sequence length="264" mass="30437">MEINKIYNENCLETMAKMPNEFIDFIITSPPYDDLRNYDGYEFEFEKIALEIKRILKKGGVMIWVVGDKTENGSETGTSFRQALFFKEIGLNIHDTMIYYKNNPMPTTGNRYHQHFEYMFAISKGSPKTFNPITEPTKYRGIANMKNRGQNGSLEYEKISRTSEKKIGNVFFYSVGGGISTKDKIAYQHPAIFPEELVKDQLITWTNKQDLVYDPFMGSGTTAKVAALYNRFWIGSEISSEYVLIAEKRLEDAFKNNLFINGFN</sequence>
<dbReference type="STRING" id="1003.SAMN04488541_1003151"/>
<gene>
    <name evidence="10" type="ORF">SAMN04488541_1003151</name>
</gene>
<evidence type="ECO:0000256" key="8">
    <source>
        <dbReference type="RuleBase" id="RU362026"/>
    </source>
</evidence>
<dbReference type="Gene3D" id="3.40.50.150">
    <property type="entry name" value="Vaccinia Virus protein VP39"/>
    <property type="match status" value="1"/>
</dbReference>
<dbReference type="PROSITE" id="PS00093">
    <property type="entry name" value="N4_MTASE"/>
    <property type="match status" value="1"/>
</dbReference>
<keyword evidence="11" id="KW-1185">Reference proteome</keyword>
<dbReference type="EMBL" id="FONY01000003">
    <property type="protein sequence ID" value="SFE59463.1"/>
    <property type="molecule type" value="Genomic_DNA"/>
</dbReference>
<dbReference type="GO" id="GO:0015667">
    <property type="term" value="F:site-specific DNA-methyltransferase (cytosine-N4-specific) activity"/>
    <property type="evidence" value="ECO:0007669"/>
    <property type="project" value="UniProtKB-EC"/>
</dbReference>
<dbReference type="GO" id="GO:0008170">
    <property type="term" value="F:N-methyltransferase activity"/>
    <property type="evidence" value="ECO:0007669"/>
    <property type="project" value="InterPro"/>
</dbReference>
<evidence type="ECO:0000256" key="6">
    <source>
        <dbReference type="ARBA" id="ARBA00023125"/>
    </source>
</evidence>
<dbReference type="InterPro" id="IPR017985">
    <property type="entry name" value="MeTrfase_CN4_CS"/>
</dbReference>
<dbReference type="GO" id="GO:0005737">
    <property type="term" value="C:cytoplasm"/>
    <property type="evidence" value="ECO:0007669"/>
    <property type="project" value="TreeGrafter"/>
</dbReference>
<evidence type="ECO:0000256" key="2">
    <source>
        <dbReference type="ARBA" id="ARBA00022603"/>
    </source>
</evidence>
<comment type="catalytic activity">
    <reaction evidence="7">
        <text>a 2'-deoxycytidine in DNA + S-adenosyl-L-methionine = an N(4)-methyl-2'-deoxycytidine in DNA + S-adenosyl-L-homocysteine + H(+)</text>
        <dbReference type="Rhea" id="RHEA:16857"/>
        <dbReference type="Rhea" id="RHEA-COMP:11369"/>
        <dbReference type="Rhea" id="RHEA-COMP:13674"/>
        <dbReference type="ChEBI" id="CHEBI:15378"/>
        <dbReference type="ChEBI" id="CHEBI:57856"/>
        <dbReference type="ChEBI" id="CHEBI:59789"/>
        <dbReference type="ChEBI" id="CHEBI:85452"/>
        <dbReference type="ChEBI" id="CHEBI:137933"/>
        <dbReference type="EC" id="2.1.1.113"/>
    </reaction>
</comment>
<dbReference type="GO" id="GO:0009307">
    <property type="term" value="P:DNA restriction-modification system"/>
    <property type="evidence" value="ECO:0007669"/>
    <property type="project" value="UniProtKB-KW"/>
</dbReference>
<keyword evidence="6" id="KW-0238">DNA-binding</keyword>
<evidence type="ECO:0000313" key="10">
    <source>
        <dbReference type="EMBL" id="SFE59463.1"/>
    </source>
</evidence>
<evidence type="ECO:0000259" key="9">
    <source>
        <dbReference type="Pfam" id="PF01555"/>
    </source>
</evidence>
<name>A0A1I2BVM6_9BACT</name>
<keyword evidence="3 10" id="KW-0808">Transferase</keyword>
<keyword evidence="5" id="KW-0680">Restriction system</keyword>
<dbReference type="GO" id="GO:0032259">
    <property type="term" value="P:methylation"/>
    <property type="evidence" value="ECO:0007669"/>
    <property type="project" value="UniProtKB-KW"/>
</dbReference>
<comment type="similarity">
    <text evidence="1">Belongs to the N(4)/N(6)-methyltransferase family. N(4) subfamily.</text>
</comment>
<reference evidence="10 11" key="1">
    <citation type="submission" date="2016-10" db="EMBL/GenBank/DDBJ databases">
        <authorList>
            <person name="de Groot N.N."/>
        </authorList>
    </citation>
    <scope>NUCLEOTIDE SEQUENCE [LARGE SCALE GENOMIC DNA]</scope>
    <source>
        <strain>GEY</strain>
        <strain evidence="11">DSM 9560</strain>
    </source>
</reference>
<dbReference type="SUPFAM" id="SSF53335">
    <property type="entry name" value="S-adenosyl-L-methionine-dependent methyltransferases"/>
    <property type="match status" value="1"/>
</dbReference>
<dbReference type="EC" id="2.1.1.-" evidence="8"/>
<keyword evidence="4" id="KW-0949">S-adenosyl-L-methionine</keyword>
<evidence type="ECO:0000256" key="7">
    <source>
        <dbReference type="ARBA" id="ARBA00049120"/>
    </source>
</evidence>